<organism evidence="1">
    <name type="scientific">Eutreptiella gymnastica</name>
    <dbReference type="NCBI Taxonomy" id="73025"/>
    <lineage>
        <taxon>Eukaryota</taxon>
        <taxon>Discoba</taxon>
        <taxon>Euglenozoa</taxon>
        <taxon>Euglenida</taxon>
        <taxon>Spirocuta</taxon>
        <taxon>Euglenophyceae</taxon>
        <taxon>Eutreptiales</taxon>
        <taxon>Eutreptiaceae</taxon>
        <taxon>Eutreptiella</taxon>
    </lineage>
</organism>
<proteinExistence type="predicted"/>
<dbReference type="AlphaFoldDB" id="A0A7S4G239"/>
<accession>A0A7S4G239</accession>
<gene>
    <name evidence="1" type="ORF">EGYM00163_LOCUS34025</name>
</gene>
<evidence type="ECO:0000313" key="1">
    <source>
        <dbReference type="EMBL" id="CAE0822824.1"/>
    </source>
</evidence>
<dbReference type="EMBL" id="HBJA01098450">
    <property type="protein sequence ID" value="CAE0822824.1"/>
    <property type="molecule type" value="Transcribed_RNA"/>
</dbReference>
<reference evidence="1" key="1">
    <citation type="submission" date="2021-01" db="EMBL/GenBank/DDBJ databases">
        <authorList>
            <person name="Corre E."/>
            <person name="Pelletier E."/>
            <person name="Niang G."/>
            <person name="Scheremetjew M."/>
            <person name="Finn R."/>
            <person name="Kale V."/>
            <person name="Holt S."/>
            <person name="Cochrane G."/>
            <person name="Meng A."/>
            <person name="Brown T."/>
            <person name="Cohen L."/>
        </authorList>
    </citation>
    <scope>NUCLEOTIDE SEQUENCE</scope>
    <source>
        <strain evidence="1">CCMP1594</strain>
    </source>
</reference>
<protein>
    <submittedName>
        <fullName evidence="1">Uncharacterized protein</fullName>
    </submittedName>
</protein>
<name>A0A7S4G239_9EUGL</name>
<sequence length="151" mass="16532">MQPHQGHMVRYARTSHFLTLFSPTPVPSCPLEVEIGYTRFKMAKLCNGLCGCIAPLHRGGGWCFMVSSLVGFAKQARIVHTVQQFSDVPCVSAGSTKTKTAMFRLSQKGATSHHIFVVCGLASVDTRTTVLLLCLSAPVVGGWWNYRGMEQ</sequence>